<evidence type="ECO:0000313" key="2">
    <source>
        <dbReference type="EMBL" id="NKX92541.1"/>
    </source>
</evidence>
<keyword evidence="3" id="KW-1185">Reference proteome</keyword>
<proteinExistence type="predicted"/>
<accession>A0A9X5IRZ9</accession>
<organism evidence="2 3">
    <name type="scientific">Sanguibacter hominis ATCC BAA-789</name>
    <dbReference type="NCBI Taxonomy" id="1312740"/>
    <lineage>
        <taxon>Bacteria</taxon>
        <taxon>Bacillati</taxon>
        <taxon>Actinomycetota</taxon>
        <taxon>Actinomycetes</taxon>
        <taxon>Micrococcales</taxon>
        <taxon>Sanguibacteraceae</taxon>
        <taxon>Sanguibacter</taxon>
    </lineage>
</organism>
<name>A0A9X5IRZ9_9MICO</name>
<protein>
    <submittedName>
        <fullName evidence="2">Uncharacterized protein</fullName>
    </submittedName>
</protein>
<evidence type="ECO:0000313" key="3">
    <source>
        <dbReference type="Proteomes" id="UP000774283"/>
    </source>
</evidence>
<gene>
    <name evidence="2" type="ORF">HF995_04505</name>
</gene>
<dbReference type="RefSeq" id="WP_168446565.1">
    <property type="nucleotide sequence ID" value="NZ_JAAXOW010000001.1"/>
</dbReference>
<dbReference type="EMBL" id="JAAXOW010000001">
    <property type="protein sequence ID" value="NKX92541.1"/>
    <property type="molecule type" value="Genomic_DNA"/>
</dbReference>
<dbReference type="AlphaFoldDB" id="A0A9X5IRZ9"/>
<comment type="caution">
    <text evidence="2">The sequence shown here is derived from an EMBL/GenBank/DDBJ whole genome shotgun (WGS) entry which is preliminary data.</text>
</comment>
<reference evidence="2 3" key="1">
    <citation type="submission" date="2020-04" db="EMBL/GenBank/DDBJ databases">
        <title>MicrobeNet Type strains.</title>
        <authorList>
            <person name="Nicholson A.C."/>
        </authorList>
    </citation>
    <scope>NUCLEOTIDE SEQUENCE [LARGE SCALE GENOMIC DNA]</scope>
    <source>
        <strain evidence="2 3">ATCC BAA-789</strain>
    </source>
</reference>
<evidence type="ECO:0000256" key="1">
    <source>
        <dbReference type="SAM" id="MobiDB-lite"/>
    </source>
</evidence>
<sequence>MSETPVGRAPVEPGEPVEPVTAATASFVFIQTGGTTTSTPGDLADDGND</sequence>
<feature type="region of interest" description="Disordered" evidence="1">
    <location>
        <begin position="1"/>
        <end position="20"/>
    </location>
</feature>
<dbReference type="Proteomes" id="UP000774283">
    <property type="component" value="Unassembled WGS sequence"/>
</dbReference>